<dbReference type="RefSeq" id="WP_319838250.1">
    <property type="nucleotide sequence ID" value="NZ_CP137624.1"/>
</dbReference>
<sequence>MTEEENYEAPGWDAIDQAVEKIYGEQQPAHYGTMIPYALGGNDPLDGISVYKSEQPIAHWHFVTYGFSELYEKESDNVEVSGYGFELTFRLARDIAEEEPPAWALNLLQNMGRYVFSSGNVFRAGDYLDANGPICLDADTQLTALAFIEDLELATMDTANGQVQFLQMIGITADELEAVQTWNTRGLLEACQSYMPYYITDLERASMVTIQEVQDAIEQGIKQDGSSTGYLYNEQLAWSSSETKSAILTIGAKQANIIKKTLNGRLLKNKSLILVGQQAQITLNIGDIPVIEESEEGVEITLHHAALEELNTILEPKEKTVSLSTFKSLEIHIIPTSIKDQDGNILETIG</sequence>
<dbReference type="Pfam" id="PF05076">
    <property type="entry name" value="SUFU"/>
    <property type="match status" value="1"/>
</dbReference>
<reference evidence="2 3" key="1">
    <citation type="submission" date="2023-09" db="EMBL/GenBank/DDBJ databases">
        <authorList>
            <person name="Page C.A."/>
            <person name="Perez-Diaz I.M."/>
        </authorList>
    </citation>
    <scope>NUCLEOTIDE SEQUENCE [LARGE SCALE GENOMIC DNA]</scope>
    <source>
        <strain evidence="2 3">Ll15</strain>
    </source>
</reference>
<proteinExistence type="predicted"/>
<dbReference type="SUPFAM" id="SSF103359">
    <property type="entry name" value="Suppressor of Fused, N-terminal domain"/>
    <property type="match status" value="1"/>
</dbReference>
<gene>
    <name evidence="2" type="ORF">R6U77_09295</name>
</gene>
<dbReference type="EMBL" id="CP137624">
    <property type="protein sequence ID" value="WPK13817.1"/>
    <property type="molecule type" value="Genomic_DNA"/>
</dbReference>
<evidence type="ECO:0000259" key="1">
    <source>
        <dbReference type="Pfam" id="PF05076"/>
    </source>
</evidence>
<dbReference type="InterPro" id="IPR007768">
    <property type="entry name" value="Suppressor_of_fused"/>
</dbReference>
<dbReference type="PANTHER" id="PTHR10928">
    <property type="entry name" value="SUPPRESSOR OF FUSED"/>
    <property type="match status" value="1"/>
</dbReference>
<evidence type="ECO:0000313" key="2">
    <source>
        <dbReference type="EMBL" id="WPK13817.1"/>
    </source>
</evidence>
<dbReference type="PIRSF" id="PIRSF038192">
    <property type="entry name" value="Txn_reg_BtrU_prd"/>
    <property type="match status" value="1"/>
</dbReference>
<name>A0ABZ0S671_9BACI</name>
<evidence type="ECO:0000313" key="3">
    <source>
        <dbReference type="Proteomes" id="UP001322664"/>
    </source>
</evidence>
<dbReference type="Proteomes" id="UP001322664">
    <property type="component" value="Chromosome"/>
</dbReference>
<dbReference type="InterPro" id="IPR020941">
    <property type="entry name" value="SUFU-like_domain"/>
</dbReference>
<dbReference type="PANTHER" id="PTHR10928:SF2">
    <property type="entry name" value="SUPPRESSOR OF FUSED HOMOLOG"/>
    <property type="match status" value="1"/>
</dbReference>
<dbReference type="InterPro" id="IPR037181">
    <property type="entry name" value="SUFU_N"/>
</dbReference>
<accession>A0ABZ0S671</accession>
<dbReference type="InterPro" id="IPR017429">
    <property type="entry name" value="Suppressor_of_fused_bac"/>
</dbReference>
<protein>
    <submittedName>
        <fullName evidence="2">Suppressor of fused domain protein</fullName>
    </submittedName>
</protein>
<feature type="domain" description="Suppressor of fused-like" evidence="1">
    <location>
        <begin position="41"/>
        <end position="204"/>
    </location>
</feature>
<organism evidence="2 3">
    <name type="scientific">Lysinibacillus louembei</name>
    <dbReference type="NCBI Taxonomy" id="1470088"/>
    <lineage>
        <taxon>Bacteria</taxon>
        <taxon>Bacillati</taxon>
        <taxon>Bacillota</taxon>
        <taxon>Bacilli</taxon>
        <taxon>Bacillales</taxon>
        <taxon>Bacillaceae</taxon>
        <taxon>Lysinibacillus</taxon>
    </lineage>
</organism>
<keyword evidence="3" id="KW-1185">Reference proteome</keyword>